<feature type="transmembrane region" description="Helical" evidence="11">
    <location>
        <begin position="274"/>
        <end position="294"/>
    </location>
</feature>
<dbReference type="GO" id="GO:0015031">
    <property type="term" value="P:protein transport"/>
    <property type="evidence" value="ECO:0007669"/>
    <property type="project" value="UniProtKB-KW"/>
</dbReference>
<feature type="transmembrane region" description="Helical" evidence="11">
    <location>
        <begin position="347"/>
        <end position="369"/>
    </location>
</feature>
<feature type="transmembrane region" description="Helical" evidence="11">
    <location>
        <begin position="250"/>
        <end position="268"/>
    </location>
</feature>
<evidence type="ECO:0000256" key="10">
    <source>
        <dbReference type="ARBA" id="ARBA00023170"/>
    </source>
</evidence>
<feature type="transmembrane region" description="Helical" evidence="11">
    <location>
        <begin position="137"/>
        <end position="155"/>
    </location>
</feature>
<sequence length="383" mass="43445">MRISIEVVERIGLLRPNIYEQQKPMSQSFSFISKAKRNQDFLVGAPHPLLLGQIAVCCTQSTLEQLNREGISGRIERSKSEVQNRQASINAGILNPGFEIQSTCHYSTGKKNHGRKRGPPVDVLFGRVRRQSMKVKIFAGVVLALCSLVALKHLVRDHEYFFIFSEAIHAAGIFVLIYKLTTHKNCSGLSLKTQEITALFLAARLACSVLMELDAHAVLDIASLVSTAWVIYMIRFKLKSAYIRELDNMPLYYLVVPCIVLALIVNPFTRFSYFSQVLWAFCVFLESVSVLPQLRLMQNAKMIEPFTAHYVFALGVARFLSCAHWIIQVYETRGMYLFLIGSGYFWLPAALLAEAVQTFILADFCYYYVKSFMRGQLLTRIPV</sequence>
<dbReference type="Proteomes" id="UP000657918">
    <property type="component" value="Unassembled WGS sequence"/>
</dbReference>
<dbReference type="EMBL" id="JADGMS010000002">
    <property type="protein sequence ID" value="KAF9688421.1"/>
    <property type="molecule type" value="Genomic_DNA"/>
</dbReference>
<comment type="similarity">
    <text evidence="2">Belongs to the ERD2 family.</text>
</comment>
<dbReference type="OrthoDB" id="7694678at2759"/>
<keyword evidence="4 11" id="KW-0812">Transmembrane</keyword>
<reference evidence="12 13" key="1">
    <citation type="submission" date="2020-10" db="EMBL/GenBank/DDBJ databases">
        <title>Plant Genome Project.</title>
        <authorList>
            <person name="Zhang R.-G."/>
        </authorList>
    </citation>
    <scope>NUCLEOTIDE SEQUENCE [LARGE SCALE GENOMIC DNA]</scope>
    <source>
        <strain evidence="12">FAFU-HL-1</strain>
        <tissue evidence="12">Leaf</tissue>
    </source>
</reference>
<dbReference type="GO" id="GO:0016192">
    <property type="term" value="P:vesicle-mediated transport"/>
    <property type="evidence" value="ECO:0007669"/>
    <property type="project" value="UniProtKB-KW"/>
</dbReference>
<keyword evidence="3" id="KW-0813">Transport</keyword>
<organism evidence="12 13">
    <name type="scientific">Salix dunnii</name>
    <dbReference type="NCBI Taxonomy" id="1413687"/>
    <lineage>
        <taxon>Eukaryota</taxon>
        <taxon>Viridiplantae</taxon>
        <taxon>Streptophyta</taxon>
        <taxon>Embryophyta</taxon>
        <taxon>Tracheophyta</taxon>
        <taxon>Spermatophyta</taxon>
        <taxon>Magnoliopsida</taxon>
        <taxon>eudicotyledons</taxon>
        <taxon>Gunneridae</taxon>
        <taxon>Pentapetalae</taxon>
        <taxon>rosids</taxon>
        <taxon>fabids</taxon>
        <taxon>Malpighiales</taxon>
        <taxon>Salicaceae</taxon>
        <taxon>Saliceae</taxon>
        <taxon>Salix</taxon>
    </lineage>
</organism>
<keyword evidence="8 11" id="KW-1133">Transmembrane helix</keyword>
<evidence type="ECO:0000256" key="2">
    <source>
        <dbReference type="ARBA" id="ARBA00010120"/>
    </source>
</evidence>
<feature type="transmembrane region" description="Helical" evidence="11">
    <location>
        <begin position="306"/>
        <end position="327"/>
    </location>
</feature>
<dbReference type="Pfam" id="PF00810">
    <property type="entry name" value="ER_lumen_recept"/>
    <property type="match status" value="1"/>
</dbReference>
<keyword evidence="5" id="KW-0256">Endoplasmic reticulum</keyword>
<comment type="subcellular location">
    <subcellularLocation>
        <location evidence="1">Endoplasmic reticulum membrane</location>
        <topology evidence="1">Multi-pass membrane protein</topology>
    </subcellularLocation>
</comment>
<keyword evidence="13" id="KW-1185">Reference proteome</keyword>
<protein>
    <recommendedName>
        <fullName evidence="14">ER lumen protein retaining receptor</fullName>
    </recommendedName>
</protein>
<keyword evidence="9 11" id="KW-0472">Membrane</keyword>
<evidence type="ECO:0000313" key="13">
    <source>
        <dbReference type="Proteomes" id="UP000657918"/>
    </source>
</evidence>
<dbReference type="GO" id="GO:0005789">
    <property type="term" value="C:endoplasmic reticulum membrane"/>
    <property type="evidence" value="ECO:0007669"/>
    <property type="project" value="UniProtKB-SubCell"/>
</dbReference>
<gene>
    <name evidence="12" type="ORF">SADUNF_Sadunf02G0195500</name>
</gene>
<dbReference type="PANTHER" id="PTHR10585">
    <property type="entry name" value="ER LUMEN PROTEIN RETAINING RECEPTOR"/>
    <property type="match status" value="1"/>
</dbReference>
<evidence type="ECO:0000313" key="12">
    <source>
        <dbReference type="EMBL" id="KAF9688421.1"/>
    </source>
</evidence>
<accession>A0A835N8S9</accession>
<evidence type="ECO:0000256" key="8">
    <source>
        <dbReference type="ARBA" id="ARBA00022989"/>
    </source>
</evidence>
<evidence type="ECO:0008006" key="14">
    <source>
        <dbReference type="Google" id="ProtNLM"/>
    </source>
</evidence>
<evidence type="ECO:0000256" key="6">
    <source>
        <dbReference type="ARBA" id="ARBA00022892"/>
    </source>
</evidence>
<name>A0A835N8S9_9ROSI</name>
<evidence type="ECO:0000256" key="7">
    <source>
        <dbReference type="ARBA" id="ARBA00022927"/>
    </source>
</evidence>
<evidence type="ECO:0000256" key="9">
    <source>
        <dbReference type="ARBA" id="ARBA00023136"/>
    </source>
</evidence>
<dbReference type="PRINTS" id="PR00660">
    <property type="entry name" value="ERLUMENR"/>
</dbReference>
<keyword evidence="6" id="KW-0931">ER-Golgi transport</keyword>
<dbReference type="GO" id="GO:0006621">
    <property type="term" value="P:protein retention in ER lumen"/>
    <property type="evidence" value="ECO:0007669"/>
    <property type="project" value="InterPro"/>
</dbReference>
<evidence type="ECO:0000256" key="11">
    <source>
        <dbReference type="SAM" id="Phobius"/>
    </source>
</evidence>
<keyword evidence="10" id="KW-0675">Receptor</keyword>
<keyword evidence="7" id="KW-0653">Protein transport</keyword>
<dbReference type="GO" id="GO:0046923">
    <property type="term" value="F:ER retention sequence binding"/>
    <property type="evidence" value="ECO:0007669"/>
    <property type="project" value="InterPro"/>
</dbReference>
<comment type="caution">
    <text evidence="12">The sequence shown here is derived from an EMBL/GenBank/DDBJ whole genome shotgun (WGS) entry which is preliminary data.</text>
</comment>
<evidence type="ECO:0000256" key="3">
    <source>
        <dbReference type="ARBA" id="ARBA00022448"/>
    </source>
</evidence>
<proteinExistence type="inferred from homology"/>
<dbReference type="AlphaFoldDB" id="A0A835N8S9"/>
<evidence type="ECO:0000256" key="5">
    <source>
        <dbReference type="ARBA" id="ARBA00022824"/>
    </source>
</evidence>
<evidence type="ECO:0000256" key="4">
    <source>
        <dbReference type="ARBA" id="ARBA00022692"/>
    </source>
</evidence>
<dbReference type="InterPro" id="IPR000133">
    <property type="entry name" value="ER_ret_rcpt"/>
</dbReference>
<feature type="transmembrane region" description="Helical" evidence="11">
    <location>
        <begin position="161"/>
        <end position="181"/>
    </location>
</feature>
<evidence type="ECO:0000256" key="1">
    <source>
        <dbReference type="ARBA" id="ARBA00004477"/>
    </source>
</evidence>